<reference evidence="4 5" key="1">
    <citation type="submission" date="2021-01" db="EMBL/GenBank/DDBJ databases">
        <title>Streptomyces acididurans sp. nov., isolated from a peat swamp forest soil.</title>
        <authorList>
            <person name="Chantavorakit T."/>
            <person name="Duangmal K."/>
        </authorList>
    </citation>
    <scope>NUCLEOTIDE SEQUENCE [LARGE SCALE GENOMIC DNA]</scope>
    <source>
        <strain evidence="4 5">KK5PA1</strain>
    </source>
</reference>
<evidence type="ECO:0000313" key="5">
    <source>
        <dbReference type="Proteomes" id="UP000749040"/>
    </source>
</evidence>
<dbReference type="PROSITE" id="PS50977">
    <property type="entry name" value="HTH_TETR_2"/>
    <property type="match status" value="1"/>
</dbReference>
<sequence length="191" mass="20970">MAYDSAAMRRRFLDAAFEEFVQYGLAGARVDRIAAKAGASKQAIYSYFGSKEGLFDAVLTQRHLEMIEAVPLTPEDLPSYAGAIYDYLTAHPGYARLTMWRRLERQDASAADIEAYRTKLGQLQEVIAVDTSKWGVIDVILLVLASANAWESVAPAIRGLDPDAKDDADRRVRERRALVASVAASVAALSE</sequence>
<dbReference type="SUPFAM" id="SSF48498">
    <property type="entry name" value="Tetracyclin repressor-like, C-terminal domain"/>
    <property type="match status" value="1"/>
</dbReference>
<dbReference type="Pfam" id="PF17926">
    <property type="entry name" value="TetR_C_21"/>
    <property type="match status" value="1"/>
</dbReference>
<protein>
    <submittedName>
        <fullName evidence="4">TetR family transcriptional regulator</fullName>
    </submittedName>
</protein>
<dbReference type="RefSeq" id="WP_205358016.1">
    <property type="nucleotide sequence ID" value="NZ_JADKYB010000008.1"/>
</dbReference>
<comment type="caution">
    <text evidence="4">The sequence shown here is derived from an EMBL/GenBank/DDBJ whole genome shotgun (WGS) entry which is preliminary data.</text>
</comment>
<dbReference type="PRINTS" id="PR00455">
    <property type="entry name" value="HTHTETR"/>
</dbReference>
<keyword evidence="5" id="KW-1185">Reference proteome</keyword>
<gene>
    <name evidence="4" type="ORF">ITX44_16640</name>
</gene>
<evidence type="ECO:0000256" key="1">
    <source>
        <dbReference type="ARBA" id="ARBA00023125"/>
    </source>
</evidence>
<dbReference type="EMBL" id="JADKYB010000008">
    <property type="protein sequence ID" value="MBM9506150.1"/>
    <property type="molecule type" value="Genomic_DNA"/>
</dbReference>
<dbReference type="PANTHER" id="PTHR30328:SF54">
    <property type="entry name" value="HTH-TYPE TRANSCRIPTIONAL REPRESSOR SCO4008"/>
    <property type="match status" value="1"/>
</dbReference>
<evidence type="ECO:0000256" key="2">
    <source>
        <dbReference type="PROSITE-ProRule" id="PRU00335"/>
    </source>
</evidence>
<accession>A0ABS2TV31</accession>
<dbReference type="Pfam" id="PF00440">
    <property type="entry name" value="TetR_N"/>
    <property type="match status" value="1"/>
</dbReference>
<evidence type="ECO:0000313" key="4">
    <source>
        <dbReference type="EMBL" id="MBM9506150.1"/>
    </source>
</evidence>
<dbReference type="InterPro" id="IPR036271">
    <property type="entry name" value="Tet_transcr_reg_TetR-rel_C_sf"/>
</dbReference>
<feature type="domain" description="HTH tetR-type" evidence="3">
    <location>
        <begin position="6"/>
        <end position="66"/>
    </location>
</feature>
<proteinExistence type="predicted"/>
<name>A0ABS2TV31_9ACTN</name>
<dbReference type="InterPro" id="IPR041467">
    <property type="entry name" value="Sco4008_C"/>
</dbReference>
<keyword evidence="1 2" id="KW-0238">DNA-binding</keyword>
<feature type="DNA-binding region" description="H-T-H motif" evidence="2">
    <location>
        <begin position="29"/>
        <end position="48"/>
    </location>
</feature>
<evidence type="ECO:0000259" key="3">
    <source>
        <dbReference type="PROSITE" id="PS50977"/>
    </source>
</evidence>
<dbReference type="InterPro" id="IPR009057">
    <property type="entry name" value="Homeodomain-like_sf"/>
</dbReference>
<dbReference type="PANTHER" id="PTHR30328">
    <property type="entry name" value="TRANSCRIPTIONAL REPRESSOR"/>
    <property type="match status" value="1"/>
</dbReference>
<dbReference type="SUPFAM" id="SSF46689">
    <property type="entry name" value="Homeodomain-like"/>
    <property type="match status" value="1"/>
</dbReference>
<dbReference type="Gene3D" id="1.10.357.10">
    <property type="entry name" value="Tetracycline Repressor, domain 2"/>
    <property type="match status" value="1"/>
</dbReference>
<dbReference type="InterPro" id="IPR050109">
    <property type="entry name" value="HTH-type_TetR-like_transc_reg"/>
</dbReference>
<organism evidence="4 5">
    <name type="scientific">Actinacidiphila acididurans</name>
    <dbReference type="NCBI Taxonomy" id="2784346"/>
    <lineage>
        <taxon>Bacteria</taxon>
        <taxon>Bacillati</taxon>
        <taxon>Actinomycetota</taxon>
        <taxon>Actinomycetes</taxon>
        <taxon>Kitasatosporales</taxon>
        <taxon>Streptomycetaceae</taxon>
        <taxon>Actinacidiphila</taxon>
    </lineage>
</organism>
<dbReference type="InterPro" id="IPR001647">
    <property type="entry name" value="HTH_TetR"/>
</dbReference>
<dbReference type="Proteomes" id="UP000749040">
    <property type="component" value="Unassembled WGS sequence"/>
</dbReference>